<accession>A0A656D417</accession>
<dbReference type="EMBL" id="CZVU01000008">
    <property type="protein sequence ID" value="CUS97619.1"/>
    <property type="molecule type" value="Genomic_DNA"/>
</dbReference>
<dbReference type="AlphaFoldDB" id="A0A656D417"/>
<dbReference type="Pfam" id="PF18962">
    <property type="entry name" value="Por_Secre_tail"/>
    <property type="match status" value="1"/>
</dbReference>
<keyword evidence="3" id="KW-1185">Reference proteome</keyword>
<dbReference type="OrthoDB" id="9814616at2"/>
<name>A0A656D417_KRYT1</name>
<evidence type="ECO:0000259" key="1">
    <source>
        <dbReference type="Pfam" id="PF18962"/>
    </source>
</evidence>
<sequence>KFDGVNWTVYNTSNSGLPNDWVHAIAIDGQGNKWIGTSGGLAVYREGGVILDVYEKDEEITPREFALYQNYPNPFNPSTFIIFDLPREAKVKLGVYDVMGRLVKVLIDEQMQAGRYRVELRGDGLASGVYFYRLEAGGFVSVKKMVLVK</sequence>
<dbReference type="NCBIfam" id="TIGR04183">
    <property type="entry name" value="Por_Secre_tail"/>
    <property type="match status" value="1"/>
</dbReference>
<protein>
    <submittedName>
        <fullName evidence="2">Por secretion system C-terminal sorting domain-containing protein</fullName>
    </submittedName>
</protein>
<dbReference type="Gene3D" id="2.60.40.4070">
    <property type="match status" value="1"/>
</dbReference>
<dbReference type="Proteomes" id="UP000243065">
    <property type="component" value="Unassembled WGS sequence"/>
</dbReference>
<evidence type="ECO:0000313" key="3">
    <source>
        <dbReference type="Proteomes" id="UP000243065"/>
    </source>
</evidence>
<dbReference type="InterPro" id="IPR026444">
    <property type="entry name" value="Secre_tail"/>
</dbReference>
<reference evidence="2 3" key="1">
    <citation type="submission" date="2015-11" db="EMBL/GenBank/DDBJ databases">
        <authorList>
            <person name="Varghese N."/>
        </authorList>
    </citation>
    <scope>NUCLEOTIDE SEQUENCE [LARGE SCALE GENOMIC DNA]</scope>
    <source>
        <strain evidence="2 3">JGI-24</strain>
    </source>
</reference>
<dbReference type="InterPro" id="IPR015943">
    <property type="entry name" value="WD40/YVTN_repeat-like_dom_sf"/>
</dbReference>
<gene>
    <name evidence="2" type="ORF">JGI24_00302</name>
</gene>
<evidence type="ECO:0000313" key="2">
    <source>
        <dbReference type="EMBL" id="CUS97619.1"/>
    </source>
</evidence>
<proteinExistence type="predicted"/>
<organism evidence="2 3">
    <name type="scientific">Kryptobacter tengchongensis</name>
    <dbReference type="NCBI Taxonomy" id="1643429"/>
    <lineage>
        <taxon>Bacteria</taxon>
        <taxon>Pseudomonadati</taxon>
        <taxon>Candidatus Kryptoniota</taxon>
        <taxon>Candidatus Kryptobacter</taxon>
    </lineage>
</organism>
<dbReference type="RefSeq" id="WP_143713336.1">
    <property type="nucleotide sequence ID" value="NZ_CZVU01000008.1"/>
</dbReference>
<feature type="non-terminal residue" evidence="2">
    <location>
        <position position="1"/>
    </location>
</feature>
<feature type="domain" description="Secretion system C-terminal sorting" evidence="1">
    <location>
        <begin position="71"/>
        <end position="146"/>
    </location>
</feature>
<dbReference type="Gene3D" id="2.130.10.10">
    <property type="entry name" value="YVTN repeat-like/Quinoprotein amine dehydrogenase"/>
    <property type="match status" value="1"/>
</dbReference>